<reference evidence="6" key="1">
    <citation type="submission" date="2020-07" db="EMBL/GenBank/DDBJ databases">
        <authorList>
            <person name="Pettersson B.M.F."/>
            <person name="Behra P.R.K."/>
            <person name="Ramesh M."/>
            <person name="Das S."/>
            <person name="Dasgupta S."/>
            <person name="Kirsebom L.A."/>
        </authorList>
    </citation>
    <scope>NUCLEOTIDE SEQUENCE</scope>
    <source>
        <strain evidence="6">DSM 44838</strain>
    </source>
</reference>
<dbReference type="Pfam" id="PF13579">
    <property type="entry name" value="Glyco_trans_4_4"/>
    <property type="match status" value="1"/>
</dbReference>
<dbReference type="PANTHER" id="PTHR45947:SF3">
    <property type="entry name" value="SULFOQUINOVOSYL TRANSFERASE SQD2"/>
    <property type="match status" value="1"/>
</dbReference>
<protein>
    <submittedName>
        <fullName evidence="6">Glycosyltransferase</fullName>
    </submittedName>
</protein>
<dbReference type="SUPFAM" id="SSF53756">
    <property type="entry name" value="UDP-Glycosyltransferase/glycogen phosphorylase"/>
    <property type="match status" value="1"/>
</dbReference>
<dbReference type="GO" id="GO:1901137">
    <property type="term" value="P:carbohydrate derivative biosynthetic process"/>
    <property type="evidence" value="ECO:0007669"/>
    <property type="project" value="UniProtKB-ARBA"/>
</dbReference>
<dbReference type="InterPro" id="IPR041698">
    <property type="entry name" value="Methyltransf_25"/>
</dbReference>
<evidence type="ECO:0000256" key="2">
    <source>
        <dbReference type="ARBA" id="ARBA00022679"/>
    </source>
</evidence>
<evidence type="ECO:0000313" key="6">
    <source>
        <dbReference type="EMBL" id="MCV7421494.1"/>
    </source>
</evidence>
<dbReference type="Proteomes" id="UP001141629">
    <property type="component" value="Unassembled WGS sequence"/>
</dbReference>
<organism evidence="6 7">
    <name type="scientific">Mycobacterium yunnanensis</name>
    <dbReference type="NCBI Taxonomy" id="368477"/>
    <lineage>
        <taxon>Bacteria</taxon>
        <taxon>Bacillati</taxon>
        <taxon>Actinomycetota</taxon>
        <taxon>Actinomycetes</taxon>
        <taxon>Mycobacteriales</taxon>
        <taxon>Mycobacteriaceae</taxon>
        <taxon>Mycobacterium</taxon>
    </lineage>
</organism>
<sequence length="579" mass="63169">MDPFLPLGRQVHLTLIGPATHPNGPLAVPGNGDRGLEVNVIALRRLHVTGSQFALRGLAKALSSSRPDIVCIEYDPWQLQFLQAAALLAVTRSTARIVLVVKKNTFREPRSPTGRAKRAVAKWGIGKASAIVVASSMTRDMYIRDLSAPDSKIVVQPHLAIDTKRFAPHSSTVNSERIRIGFVGKIGRTKGLPELLSAFEGIERPAGVGVELWLAGNFDDAEIERRVASTSDVIYAGALNNNDLHQCLRQIDVFVMPARKLPDHEEHDGRAVLEAMASGLPCVVSDSGILPELVSPREGRVFQAGSVSQLRSCLQELVDDAPLRREMGERSRQRTLVTVSPDVLAASRAAIFEKTIGGTALNSRNSDEVGYTARGEYLAQDVVENYIPNRFSGRLGRYRFQREQRAVNDLIAQVPANDVDEILDCPTGIGRWLPNLATLEPRRIVAMDVSPTMLEQARTVALPGVAVDYREGVAEQLPFEDRSVDLVFCHALLKHLPESAQEQVIKELARVASKNVIVTASVLRGPAGALRRVRRAKGAVAVSRGSFEATVARSGLRVVDSRKAATPVGVEYSYLLRKL</sequence>
<dbReference type="Gene3D" id="3.40.50.2000">
    <property type="entry name" value="Glycogen Phosphorylase B"/>
    <property type="match status" value="2"/>
</dbReference>
<keyword evidence="7" id="KW-1185">Reference proteome</keyword>
<dbReference type="InterPro" id="IPR001296">
    <property type="entry name" value="Glyco_trans_1"/>
</dbReference>
<dbReference type="RefSeq" id="WP_263996262.1">
    <property type="nucleotide sequence ID" value="NZ_JACKVK010000008.1"/>
</dbReference>
<proteinExistence type="predicted"/>
<feature type="domain" description="Glycosyltransferase subfamily 4-like N-terminal" evidence="4">
    <location>
        <begin position="11"/>
        <end position="157"/>
    </location>
</feature>
<dbReference type="GO" id="GO:1903509">
    <property type="term" value="P:liposaccharide metabolic process"/>
    <property type="evidence" value="ECO:0007669"/>
    <property type="project" value="UniProtKB-ARBA"/>
</dbReference>
<dbReference type="InterPro" id="IPR050194">
    <property type="entry name" value="Glycosyltransferase_grp1"/>
</dbReference>
<dbReference type="Gene3D" id="3.40.50.150">
    <property type="entry name" value="Vaccinia Virus protein VP39"/>
    <property type="match status" value="1"/>
</dbReference>
<dbReference type="Pfam" id="PF00534">
    <property type="entry name" value="Glycos_transf_1"/>
    <property type="match status" value="1"/>
</dbReference>
<gene>
    <name evidence="6" type="ORF">H7K45_13175</name>
</gene>
<evidence type="ECO:0000259" key="4">
    <source>
        <dbReference type="Pfam" id="PF13579"/>
    </source>
</evidence>
<dbReference type="Pfam" id="PF13649">
    <property type="entry name" value="Methyltransf_25"/>
    <property type="match status" value="1"/>
</dbReference>
<comment type="caution">
    <text evidence="6">The sequence shown here is derived from an EMBL/GenBank/DDBJ whole genome shotgun (WGS) entry which is preliminary data.</text>
</comment>
<evidence type="ECO:0000259" key="3">
    <source>
        <dbReference type="Pfam" id="PF00534"/>
    </source>
</evidence>
<keyword evidence="1" id="KW-0328">Glycosyltransferase</keyword>
<name>A0A9X2Z2D9_9MYCO</name>
<dbReference type="PANTHER" id="PTHR45947">
    <property type="entry name" value="SULFOQUINOVOSYL TRANSFERASE SQD2"/>
    <property type="match status" value="1"/>
</dbReference>
<feature type="domain" description="Glycosyl transferase family 1" evidence="3">
    <location>
        <begin position="169"/>
        <end position="334"/>
    </location>
</feature>
<dbReference type="InterPro" id="IPR028098">
    <property type="entry name" value="Glyco_trans_4-like_N"/>
</dbReference>
<dbReference type="AlphaFoldDB" id="A0A9X2Z2D9"/>
<dbReference type="EMBL" id="JACKVK010000008">
    <property type="protein sequence ID" value="MCV7421494.1"/>
    <property type="molecule type" value="Genomic_DNA"/>
</dbReference>
<evidence type="ECO:0000259" key="5">
    <source>
        <dbReference type="Pfam" id="PF13649"/>
    </source>
</evidence>
<dbReference type="InterPro" id="IPR029063">
    <property type="entry name" value="SAM-dependent_MTases_sf"/>
</dbReference>
<dbReference type="CDD" id="cd02440">
    <property type="entry name" value="AdoMet_MTases"/>
    <property type="match status" value="1"/>
</dbReference>
<evidence type="ECO:0000256" key="1">
    <source>
        <dbReference type="ARBA" id="ARBA00022676"/>
    </source>
</evidence>
<feature type="domain" description="Methyltransferase" evidence="5">
    <location>
        <begin position="422"/>
        <end position="513"/>
    </location>
</feature>
<accession>A0A9X2Z2D9</accession>
<reference evidence="6" key="2">
    <citation type="journal article" date="2022" name="BMC Genomics">
        <title>Comparative genome analysis of mycobacteria focusing on tRNA and non-coding RNA.</title>
        <authorList>
            <person name="Behra P.R.K."/>
            <person name="Pettersson B.M.F."/>
            <person name="Ramesh M."/>
            <person name="Das S."/>
            <person name="Dasgupta S."/>
            <person name="Kirsebom L.A."/>
        </authorList>
    </citation>
    <scope>NUCLEOTIDE SEQUENCE</scope>
    <source>
        <strain evidence="6">DSM 44838</strain>
    </source>
</reference>
<evidence type="ECO:0000313" key="7">
    <source>
        <dbReference type="Proteomes" id="UP001141629"/>
    </source>
</evidence>
<dbReference type="CDD" id="cd03801">
    <property type="entry name" value="GT4_PimA-like"/>
    <property type="match status" value="1"/>
</dbReference>
<dbReference type="GO" id="GO:0008610">
    <property type="term" value="P:lipid biosynthetic process"/>
    <property type="evidence" value="ECO:0007669"/>
    <property type="project" value="UniProtKB-ARBA"/>
</dbReference>
<dbReference type="GO" id="GO:0016757">
    <property type="term" value="F:glycosyltransferase activity"/>
    <property type="evidence" value="ECO:0007669"/>
    <property type="project" value="UniProtKB-KW"/>
</dbReference>
<keyword evidence="2" id="KW-0808">Transferase</keyword>
<dbReference type="SUPFAM" id="SSF53335">
    <property type="entry name" value="S-adenosyl-L-methionine-dependent methyltransferases"/>
    <property type="match status" value="1"/>
</dbReference>